<evidence type="ECO:0000313" key="1">
    <source>
        <dbReference type="EMBL" id="KAF2722332.1"/>
    </source>
</evidence>
<feature type="non-terminal residue" evidence="1">
    <location>
        <position position="57"/>
    </location>
</feature>
<dbReference type="EMBL" id="MU003783">
    <property type="protein sequence ID" value="KAF2722332.1"/>
    <property type="molecule type" value="Genomic_DNA"/>
</dbReference>
<comment type="caution">
    <text evidence="1">The sequence shown here is derived from an EMBL/GenBank/DDBJ whole genome shotgun (WGS) entry which is preliminary data.</text>
</comment>
<protein>
    <submittedName>
        <fullName evidence="1">Uncharacterized protein</fullName>
    </submittedName>
</protein>
<gene>
    <name evidence="1" type="ORF">K431DRAFT_197155</name>
</gene>
<accession>A0A9P4QCU3</accession>
<dbReference type="OrthoDB" id="5285218at2759"/>
<dbReference type="Proteomes" id="UP000799441">
    <property type="component" value="Unassembled WGS sequence"/>
</dbReference>
<keyword evidence="2" id="KW-1185">Reference proteome</keyword>
<dbReference type="AlphaFoldDB" id="A0A9P4QCU3"/>
<proteinExistence type="predicted"/>
<name>A0A9P4QCU3_9PEZI</name>
<evidence type="ECO:0000313" key="2">
    <source>
        <dbReference type="Proteomes" id="UP000799441"/>
    </source>
</evidence>
<sequence length="57" mass="6603">MGLRDTLRAKYELYCLEQKYTKREKRTTFISNAQYKDGEYYYDVSPASAKSSGSFGS</sequence>
<organism evidence="1 2">
    <name type="scientific">Polychaeton citri CBS 116435</name>
    <dbReference type="NCBI Taxonomy" id="1314669"/>
    <lineage>
        <taxon>Eukaryota</taxon>
        <taxon>Fungi</taxon>
        <taxon>Dikarya</taxon>
        <taxon>Ascomycota</taxon>
        <taxon>Pezizomycotina</taxon>
        <taxon>Dothideomycetes</taxon>
        <taxon>Dothideomycetidae</taxon>
        <taxon>Capnodiales</taxon>
        <taxon>Capnodiaceae</taxon>
        <taxon>Polychaeton</taxon>
    </lineage>
</organism>
<reference evidence="1" key="1">
    <citation type="journal article" date="2020" name="Stud. Mycol.">
        <title>101 Dothideomycetes genomes: a test case for predicting lifestyles and emergence of pathogens.</title>
        <authorList>
            <person name="Haridas S."/>
            <person name="Albert R."/>
            <person name="Binder M."/>
            <person name="Bloem J."/>
            <person name="Labutti K."/>
            <person name="Salamov A."/>
            <person name="Andreopoulos B."/>
            <person name="Baker S."/>
            <person name="Barry K."/>
            <person name="Bills G."/>
            <person name="Bluhm B."/>
            <person name="Cannon C."/>
            <person name="Castanera R."/>
            <person name="Culley D."/>
            <person name="Daum C."/>
            <person name="Ezra D."/>
            <person name="Gonzalez J."/>
            <person name="Henrissat B."/>
            <person name="Kuo A."/>
            <person name="Liang C."/>
            <person name="Lipzen A."/>
            <person name="Lutzoni F."/>
            <person name="Magnuson J."/>
            <person name="Mondo S."/>
            <person name="Nolan M."/>
            <person name="Ohm R."/>
            <person name="Pangilinan J."/>
            <person name="Park H.-J."/>
            <person name="Ramirez L."/>
            <person name="Alfaro M."/>
            <person name="Sun H."/>
            <person name="Tritt A."/>
            <person name="Yoshinaga Y."/>
            <person name="Zwiers L.-H."/>
            <person name="Turgeon B."/>
            <person name="Goodwin S."/>
            <person name="Spatafora J."/>
            <person name="Crous P."/>
            <person name="Grigoriev I."/>
        </authorList>
    </citation>
    <scope>NUCLEOTIDE SEQUENCE</scope>
    <source>
        <strain evidence="1">CBS 116435</strain>
    </source>
</reference>